<reference evidence="1 2" key="1">
    <citation type="submission" date="2019-12" db="EMBL/GenBank/DDBJ databases">
        <title>Isolation and characterization of three novel carbon monoxide-oxidizing members of Halobacteria from salione crusts and soils.</title>
        <authorList>
            <person name="Myers M.R."/>
            <person name="King G.M."/>
        </authorList>
    </citation>
    <scope>NUCLEOTIDE SEQUENCE [LARGE SCALE GENOMIC DNA]</scope>
    <source>
        <strain evidence="1 2">PCN9</strain>
    </source>
</reference>
<evidence type="ECO:0000313" key="1">
    <source>
        <dbReference type="EMBL" id="MXR20148.1"/>
    </source>
</evidence>
<proteinExistence type="predicted"/>
<name>A0A6B0SF10_9EURY</name>
<comment type="caution">
    <text evidence="1">The sequence shown here is derived from an EMBL/GenBank/DDBJ whole genome shotgun (WGS) entry which is preliminary data.</text>
</comment>
<protein>
    <submittedName>
        <fullName evidence="1">ArsR family transcriptional regulator</fullName>
    </submittedName>
</protein>
<sequence>MQDSREEVHFDDVLDVLANVQRRSLLLSLLEHNPQDDTPVVVPGSSEDNDAVEQLVSMHHVHLPKLADDGFIEWNREHHQVTTGPNFDEIRPLLELLTGHEDELPDGWL</sequence>
<gene>
    <name evidence="1" type="ORF">GRX66_05860</name>
</gene>
<dbReference type="Proteomes" id="UP000471521">
    <property type="component" value="Unassembled WGS sequence"/>
</dbReference>
<accession>A0A6B0SF10</accession>
<dbReference type="AlphaFoldDB" id="A0A6B0SF10"/>
<dbReference type="EMBL" id="WUUU01000029">
    <property type="protein sequence ID" value="MXR20148.1"/>
    <property type="molecule type" value="Genomic_DNA"/>
</dbReference>
<keyword evidence="2" id="KW-1185">Reference proteome</keyword>
<evidence type="ECO:0000313" key="2">
    <source>
        <dbReference type="Proteomes" id="UP000471521"/>
    </source>
</evidence>
<organism evidence="1 2">
    <name type="scientific">Halobacterium bonnevillei</name>
    <dbReference type="NCBI Taxonomy" id="2692200"/>
    <lineage>
        <taxon>Archaea</taxon>
        <taxon>Methanobacteriati</taxon>
        <taxon>Methanobacteriota</taxon>
        <taxon>Stenosarchaea group</taxon>
        <taxon>Halobacteria</taxon>
        <taxon>Halobacteriales</taxon>
        <taxon>Halobacteriaceae</taxon>
        <taxon>Halobacterium</taxon>
    </lineage>
</organism>
<dbReference type="RefSeq" id="WP_159525704.1">
    <property type="nucleotide sequence ID" value="NZ_WUUU01000029.1"/>
</dbReference>
<dbReference type="OrthoDB" id="174098at2157"/>